<sequence>MNDLDQPCCRCGRTDDPILSKDEVRRLLKYKHANSVNKLILRDPTFPRPFDLHDGDHSPRWYAPDVWKWINARRGFAAIKHSPARDVMGEVERGVILAERARKGKLRLLK</sequence>
<gene>
    <name evidence="2" type="ORF">LCGC14_1077120</name>
    <name evidence="1" type="ORF">LCGC14_1158400</name>
</gene>
<dbReference type="AlphaFoldDB" id="A0A0F9PZK7"/>
<evidence type="ECO:0000313" key="1">
    <source>
        <dbReference type="EMBL" id="KKM98394.1"/>
    </source>
</evidence>
<name>A0A0F9PZK7_9ZZZZ</name>
<organism evidence="2">
    <name type="scientific">marine sediment metagenome</name>
    <dbReference type="NCBI Taxonomy" id="412755"/>
    <lineage>
        <taxon>unclassified sequences</taxon>
        <taxon>metagenomes</taxon>
        <taxon>ecological metagenomes</taxon>
    </lineage>
</organism>
<proteinExistence type="predicted"/>
<protein>
    <submittedName>
        <fullName evidence="2">Uncharacterized protein</fullName>
    </submittedName>
</protein>
<reference evidence="2" key="1">
    <citation type="journal article" date="2015" name="Nature">
        <title>Complex archaea that bridge the gap between prokaryotes and eukaryotes.</title>
        <authorList>
            <person name="Spang A."/>
            <person name="Saw J.H."/>
            <person name="Jorgensen S.L."/>
            <person name="Zaremba-Niedzwiedzka K."/>
            <person name="Martijn J."/>
            <person name="Lind A.E."/>
            <person name="van Eijk R."/>
            <person name="Schleper C."/>
            <person name="Guy L."/>
            <person name="Ettema T.J."/>
        </authorList>
    </citation>
    <scope>NUCLEOTIDE SEQUENCE</scope>
</reference>
<accession>A0A0F9PZK7</accession>
<comment type="caution">
    <text evidence="2">The sequence shown here is derived from an EMBL/GenBank/DDBJ whole genome shotgun (WGS) entry which is preliminary data.</text>
</comment>
<evidence type="ECO:0000313" key="2">
    <source>
        <dbReference type="EMBL" id="KKN06456.1"/>
    </source>
</evidence>
<dbReference type="EMBL" id="LAZR01004689">
    <property type="protein sequence ID" value="KKN06456.1"/>
    <property type="molecule type" value="Genomic_DNA"/>
</dbReference>
<dbReference type="EMBL" id="LAZR01005625">
    <property type="protein sequence ID" value="KKM98394.1"/>
    <property type="molecule type" value="Genomic_DNA"/>
</dbReference>